<dbReference type="Proteomes" id="UP000062317">
    <property type="component" value="Unassembled WGS sequence"/>
</dbReference>
<feature type="compositionally biased region" description="Basic and acidic residues" evidence="1">
    <location>
        <begin position="128"/>
        <end position="143"/>
    </location>
</feature>
<organism evidence="2 3">
    <name type="scientific">Burkholderia territorii</name>
    <dbReference type="NCBI Taxonomy" id="1503055"/>
    <lineage>
        <taxon>Bacteria</taxon>
        <taxon>Pseudomonadati</taxon>
        <taxon>Pseudomonadota</taxon>
        <taxon>Betaproteobacteria</taxon>
        <taxon>Burkholderiales</taxon>
        <taxon>Burkholderiaceae</taxon>
        <taxon>Burkholderia</taxon>
        <taxon>Burkholderia cepacia complex</taxon>
    </lineage>
</organism>
<keyword evidence="3" id="KW-1185">Reference proteome</keyword>
<comment type="caution">
    <text evidence="2">The sequence shown here is derived from an EMBL/GenBank/DDBJ whole genome shotgun (WGS) entry which is preliminary data.</text>
</comment>
<sequence length="294" mass="30437">MALKSGFGKARETYSMHVKLAYARSVAAPVAMLAGCSKKSDDEAGRDAAARAVPAVSDMRAAGTGRAAPSVCRIAQWDCDKDNGARLAIEEINAQGSKIGMHSARRAAHAGGIAIDRATGMPIARQRAADRDAATAGRVERRTPGFRGNAGDVRMSLPPVHFDSTKQRVATTHRVAAGGLLRLKDSDAVLTKVGRCLRDAGSGAARATTDGRLAAQATASGIGAQTLGDNGMCAAKVVEPAGDAGRNLICPDAGFAPARTEKGMAFGKPDTGRCGTLPYDFKEAKYTVLDVVTI</sequence>
<dbReference type="AlphaFoldDB" id="A0A106ED65"/>
<evidence type="ECO:0000256" key="1">
    <source>
        <dbReference type="SAM" id="MobiDB-lite"/>
    </source>
</evidence>
<evidence type="ECO:0000313" key="3">
    <source>
        <dbReference type="Proteomes" id="UP000062317"/>
    </source>
</evidence>
<dbReference type="EMBL" id="LPEQ01000076">
    <property type="protein sequence ID" value="KVV46913.1"/>
    <property type="molecule type" value="Genomic_DNA"/>
</dbReference>
<name>A0A106ED65_9BURK</name>
<proteinExistence type="predicted"/>
<reference evidence="2 3" key="1">
    <citation type="submission" date="2015-11" db="EMBL/GenBank/DDBJ databases">
        <title>Expanding the genomic diversity of Burkholderia species for the development of highly accurate diagnostics.</title>
        <authorList>
            <person name="Sahl J."/>
            <person name="Keim P."/>
            <person name="Wagner D."/>
        </authorList>
    </citation>
    <scope>NUCLEOTIDE SEQUENCE [LARGE SCALE GENOMIC DNA]</scope>
    <source>
        <strain evidence="2 3">MSMB1301WGS</strain>
    </source>
</reference>
<evidence type="ECO:0000313" key="2">
    <source>
        <dbReference type="EMBL" id="KVV46913.1"/>
    </source>
</evidence>
<feature type="region of interest" description="Disordered" evidence="1">
    <location>
        <begin position="128"/>
        <end position="152"/>
    </location>
</feature>
<accession>A0A106ED65</accession>
<gene>
    <name evidence="2" type="ORF">WT27_06340</name>
</gene>
<protein>
    <submittedName>
        <fullName evidence="2">Branched-chain amino acid ABC transporter</fullName>
    </submittedName>
</protein>